<gene>
    <name evidence="2" type="ORF">DVH24_010448</name>
</gene>
<keyword evidence="3" id="KW-1185">Reference proteome</keyword>
<organism evidence="2 3">
    <name type="scientific">Malus domestica</name>
    <name type="common">Apple</name>
    <name type="synonym">Pyrus malus</name>
    <dbReference type="NCBI Taxonomy" id="3750"/>
    <lineage>
        <taxon>Eukaryota</taxon>
        <taxon>Viridiplantae</taxon>
        <taxon>Streptophyta</taxon>
        <taxon>Embryophyta</taxon>
        <taxon>Tracheophyta</taxon>
        <taxon>Spermatophyta</taxon>
        <taxon>Magnoliopsida</taxon>
        <taxon>eudicotyledons</taxon>
        <taxon>Gunneridae</taxon>
        <taxon>Pentapetalae</taxon>
        <taxon>rosids</taxon>
        <taxon>fabids</taxon>
        <taxon>Rosales</taxon>
        <taxon>Rosaceae</taxon>
        <taxon>Amygdaloideae</taxon>
        <taxon>Maleae</taxon>
        <taxon>Malus</taxon>
    </lineage>
</organism>
<comment type="caution">
    <text evidence="2">The sequence shown here is derived from an EMBL/GenBank/DDBJ whole genome shotgun (WGS) entry which is preliminary data.</text>
</comment>
<reference evidence="2 3" key="1">
    <citation type="submission" date="2018-10" db="EMBL/GenBank/DDBJ databases">
        <title>A high-quality apple genome assembly.</title>
        <authorList>
            <person name="Hu J."/>
        </authorList>
    </citation>
    <scope>NUCLEOTIDE SEQUENCE [LARGE SCALE GENOMIC DNA]</scope>
    <source>
        <strain evidence="3">cv. HFTH1</strain>
        <tissue evidence="2">Young leaf</tissue>
    </source>
</reference>
<feature type="compositionally biased region" description="Polar residues" evidence="1">
    <location>
        <begin position="115"/>
        <end position="126"/>
    </location>
</feature>
<evidence type="ECO:0000313" key="2">
    <source>
        <dbReference type="EMBL" id="RXH98123.1"/>
    </source>
</evidence>
<dbReference type="Proteomes" id="UP000290289">
    <property type="component" value="Chromosome 5"/>
</dbReference>
<dbReference type="EMBL" id="RDQH01000331">
    <property type="protein sequence ID" value="RXH98123.1"/>
    <property type="molecule type" value="Genomic_DNA"/>
</dbReference>
<protein>
    <submittedName>
        <fullName evidence="2">Uncharacterized protein</fullName>
    </submittedName>
</protein>
<proteinExistence type="predicted"/>
<name>A0A498JVY0_MALDO</name>
<sequence length="153" mass="16536">MMTSEFETFQLGMNSIGVSERTSLEVRCTGATCTTTTSTLPLRCFGQRVTTVGFATDATIRSAFGLLKMMGFIYESFLKVVTSFSLNGNQVPMEPEASELPKCLVLGRCGMLQSTPLRGPTSSSTHFRPEIGFDTKLSHPDPGPHHNPGSTPP</sequence>
<dbReference type="AlphaFoldDB" id="A0A498JVY0"/>
<evidence type="ECO:0000256" key="1">
    <source>
        <dbReference type="SAM" id="MobiDB-lite"/>
    </source>
</evidence>
<accession>A0A498JVY0</accession>
<feature type="compositionally biased region" description="Basic and acidic residues" evidence="1">
    <location>
        <begin position="127"/>
        <end position="144"/>
    </location>
</feature>
<evidence type="ECO:0000313" key="3">
    <source>
        <dbReference type="Proteomes" id="UP000290289"/>
    </source>
</evidence>
<feature type="region of interest" description="Disordered" evidence="1">
    <location>
        <begin position="115"/>
        <end position="153"/>
    </location>
</feature>